<accession>A0A8D9E3G3</accession>
<reference evidence="3" key="1">
    <citation type="submission" date="2021-05" db="EMBL/GenBank/DDBJ databases">
        <authorList>
            <person name="Alioto T."/>
            <person name="Alioto T."/>
            <person name="Gomez Garrido J."/>
        </authorList>
    </citation>
    <scope>NUCLEOTIDE SEQUENCE</scope>
</reference>
<feature type="region of interest" description="Disordered" evidence="1">
    <location>
        <begin position="208"/>
        <end position="244"/>
    </location>
</feature>
<protein>
    <submittedName>
        <fullName evidence="3">Uncharacterized protein</fullName>
    </submittedName>
</protein>
<proteinExistence type="predicted"/>
<feature type="chain" id="PRO_5034096392" evidence="2">
    <location>
        <begin position="26"/>
        <end position="540"/>
    </location>
</feature>
<feature type="signal peptide" evidence="2">
    <location>
        <begin position="1"/>
        <end position="25"/>
    </location>
</feature>
<feature type="compositionally biased region" description="Basic and acidic residues" evidence="1">
    <location>
        <begin position="210"/>
        <end position="232"/>
    </location>
</feature>
<organism evidence="3">
    <name type="scientific">Cacopsylla melanoneura</name>
    <dbReference type="NCBI Taxonomy" id="428564"/>
    <lineage>
        <taxon>Eukaryota</taxon>
        <taxon>Metazoa</taxon>
        <taxon>Ecdysozoa</taxon>
        <taxon>Arthropoda</taxon>
        <taxon>Hexapoda</taxon>
        <taxon>Insecta</taxon>
        <taxon>Pterygota</taxon>
        <taxon>Neoptera</taxon>
        <taxon>Paraneoptera</taxon>
        <taxon>Hemiptera</taxon>
        <taxon>Sternorrhyncha</taxon>
        <taxon>Psylloidea</taxon>
        <taxon>Psyllidae</taxon>
        <taxon>Psyllinae</taxon>
        <taxon>Cacopsylla</taxon>
    </lineage>
</organism>
<evidence type="ECO:0000256" key="1">
    <source>
        <dbReference type="SAM" id="MobiDB-lite"/>
    </source>
</evidence>
<dbReference type="AlphaFoldDB" id="A0A8D9E3G3"/>
<feature type="compositionally biased region" description="Basic and acidic residues" evidence="1">
    <location>
        <begin position="66"/>
        <end position="82"/>
    </location>
</feature>
<feature type="region of interest" description="Disordered" evidence="1">
    <location>
        <begin position="62"/>
        <end position="85"/>
    </location>
</feature>
<evidence type="ECO:0000313" key="3">
    <source>
        <dbReference type="EMBL" id="CAG6739363.1"/>
    </source>
</evidence>
<keyword evidence="2" id="KW-0732">Signal</keyword>
<evidence type="ECO:0000256" key="2">
    <source>
        <dbReference type="SAM" id="SignalP"/>
    </source>
</evidence>
<name>A0A8D9E3G3_9HEMI</name>
<sequence length="540" mass="62165">MDFSFGRLKLLLLFWIVISSHPTFCQHYQLQPGHSNQIYQVLPTFRTPQGYHRGAVTILRPIPQTRDSRETRKDGDNTKQDGGDPVSMLQWMRQMIFKTKSMYTKHKLEFELSGCFMGFIRKIMSVIYNSLYSFNKKLMFAKKIKIEDIRGLGKTSNTVLNTTIGVGNDIKGNGTENSTSTKISETLTDSKIKGDKLIVHQFNNVAGKDSQVENKTADTNDNKDKRHVREGMQDPTAPTNQTTNDLEKVYEKLNNLKEHLERNLNQMNKLYENITLDIDRLKITIEDIREKDMGSNKLGSKKLSDIQGRLETNQDQLETKVTTLNKFKNFQQSIRSLMKMQTNFTKGTRELEAQFPNNSNESDHMLNNNSIIHSQSIAQKDTFSEDELQKEYNLSKTTATTLINQNEVVHPDEENLENYKKLQNQNKHNFTTDQIKLLSKRVKRLLNSFSGNSSSNLEFSRRQFSQESILDSINSVILYFLGFVPEEDSIAYFMSMVGQETTDNLLRIGTGFNAMRQSQIVSCMSHYGSTKFWNWVDSCC</sequence>
<dbReference type="EMBL" id="HBUF01412854">
    <property type="protein sequence ID" value="CAG6739363.1"/>
    <property type="molecule type" value="Transcribed_RNA"/>
</dbReference>